<dbReference type="Pfam" id="PF25557">
    <property type="entry name" value="GAUT_1"/>
    <property type="match status" value="1"/>
</dbReference>
<keyword evidence="3" id="KW-0328">Glycosyltransferase</keyword>
<keyword evidence="4" id="KW-0808">Transferase</keyword>
<sequence>MKGGILPAKRRWKGLVIAVLGLVLLSLLVPLVFLLGLHNGFHSSGYTTPQHSSASVGLRIYGRHGTPKIENQSEDDESTHVDDLMQRLEPTFPKDFGENIVVGKAENKTAGFPLLDGLPKERLGVNSTGVGDLATTKQSTGVGDLAKAKQSTGVGDLEKTKQSTDVGDLGKTKQSTGVGDLAKAKQSTGVGDLAKAKQSTGVGDLAKKKQSTGVGDLGKKKQSTDVGSTPGATENIRDIDEGEKLCELKFGSYCLWRRNHKEKVNDFTVRKMKDLLYVARAYYPSIAKLPALDKLSHEMKQNIQDFERVLSVTTVDKDLPPLYVQIDSLQLCNKTNVWTQSYFLNDHKNSCFCLFTRIDQKLPKMEAVIAQAKACRVDCSNVDKKFRQLVDLTEDEATFHMRQSAFLYQLAVQTMPKSHHCLSMRLTVEYFRDPPPDIDQSLAERHLNPDLHHFVIFSSNVLASSAVINSTVTHAKESENQVFHVVTDRQNYFAMKLWFSRNKYMEATVEVLNIEDHKLENNKASTSIHLSLPEEYRVSFHKVDGPPTTEYLSVFSHSHYLLPEIFPSLKKVIVLDDDIIVQRDLSVLWGINMDGKVNGAVQCCSVRLIQLQKLFADKRLDETSCAWMSGLNVIDLVRWKEQDISGRYLKLVTEMNSEEAVALRASLLAFQGELYALDDKWVLSGLGHNYGVDIETVKNARVLHYNGNMKPWLELGIRDYTVSWRKFLNQENQFLSDCNIN</sequence>
<dbReference type="GO" id="GO:0047262">
    <property type="term" value="F:polygalacturonate 4-alpha-galacturonosyltransferase activity"/>
    <property type="evidence" value="ECO:0007669"/>
    <property type="project" value="InterPro"/>
</dbReference>
<proteinExistence type="inferred from homology"/>
<evidence type="ECO:0000313" key="8">
    <source>
        <dbReference type="Proteomes" id="UP001234989"/>
    </source>
</evidence>
<reference evidence="7" key="1">
    <citation type="submission" date="2023-08" db="EMBL/GenBank/DDBJ databases">
        <title>A de novo genome assembly of Solanum verrucosum Schlechtendal, a Mexican diploid species geographically isolated from the other diploid A-genome species in potato relatives.</title>
        <authorList>
            <person name="Hosaka K."/>
        </authorList>
    </citation>
    <scope>NUCLEOTIDE SEQUENCE</scope>
    <source>
        <tissue evidence="7">Young leaves</tissue>
    </source>
</reference>
<keyword evidence="8" id="KW-1185">Reference proteome</keyword>
<gene>
    <name evidence="7" type="ORF">MTR67_045079</name>
</gene>
<feature type="compositionally biased region" description="Polar residues" evidence="5">
    <location>
        <begin position="132"/>
        <end position="141"/>
    </location>
</feature>
<evidence type="ECO:0000256" key="4">
    <source>
        <dbReference type="ARBA" id="ARBA00022679"/>
    </source>
</evidence>
<evidence type="ECO:0000256" key="6">
    <source>
        <dbReference type="SAM" id="Phobius"/>
    </source>
</evidence>
<dbReference type="InterPro" id="IPR029044">
    <property type="entry name" value="Nucleotide-diphossugar_trans"/>
</dbReference>
<dbReference type="SUPFAM" id="SSF53448">
    <property type="entry name" value="Nucleotide-diphospho-sugar transferases"/>
    <property type="match status" value="1"/>
</dbReference>
<organism evidence="7 8">
    <name type="scientific">Solanum verrucosum</name>
    <dbReference type="NCBI Taxonomy" id="315347"/>
    <lineage>
        <taxon>Eukaryota</taxon>
        <taxon>Viridiplantae</taxon>
        <taxon>Streptophyta</taxon>
        <taxon>Embryophyta</taxon>
        <taxon>Tracheophyta</taxon>
        <taxon>Spermatophyta</taxon>
        <taxon>Magnoliopsida</taxon>
        <taxon>eudicotyledons</taxon>
        <taxon>Gunneridae</taxon>
        <taxon>Pentapetalae</taxon>
        <taxon>asterids</taxon>
        <taxon>lamiids</taxon>
        <taxon>Solanales</taxon>
        <taxon>Solanaceae</taxon>
        <taxon>Solanoideae</taxon>
        <taxon>Solaneae</taxon>
        <taxon>Solanum</taxon>
    </lineage>
</organism>
<evidence type="ECO:0000256" key="5">
    <source>
        <dbReference type="SAM" id="MobiDB-lite"/>
    </source>
</evidence>
<feature type="transmembrane region" description="Helical" evidence="6">
    <location>
        <begin position="12"/>
        <end position="37"/>
    </location>
</feature>
<accession>A0AAF0ZWN5</accession>
<dbReference type="EMBL" id="CP133621">
    <property type="protein sequence ID" value="WMV51694.1"/>
    <property type="molecule type" value="Genomic_DNA"/>
</dbReference>
<dbReference type="Pfam" id="PF01501">
    <property type="entry name" value="Glyco_transf_8"/>
    <property type="match status" value="1"/>
</dbReference>
<dbReference type="InterPro" id="IPR002495">
    <property type="entry name" value="Glyco_trans_8"/>
</dbReference>
<comment type="pathway">
    <text evidence="1">Glycan metabolism; pectin biosynthesis.</text>
</comment>
<evidence type="ECO:0000256" key="1">
    <source>
        <dbReference type="ARBA" id="ARBA00004877"/>
    </source>
</evidence>
<feature type="region of interest" description="Disordered" evidence="5">
    <location>
        <begin position="201"/>
        <end position="233"/>
    </location>
</feature>
<name>A0AAF0ZWN5_SOLVR</name>
<dbReference type="PANTHER" id="PTHR32116">
    <property type="entry name" value="GALACTURONOSYLTRANSFERASE 4-RELATED"/>
    <property type="match status" value="1"/>
</dbReference>
<protein>
    <recommendedName>
        <fullName evidence="9">Hexosyltransferase</fullName>
    </recommendedName>
</protein>
<evidence type="ECO:0000256" key="2">
    <source>
        <dbReference type="ARBA" id="ARBA00006351"/>
    </source>
</evidence>
<evidence type="ECO:0008006" key="9">
    <source>
        <dbReference type="Google" id="ProtNLM"/>
    </source>
</evidence>
<keyword evidence="6" id="KW-1133">Transmembrane helix</keyword>
<evidence type="ECO:0000256" key="3">
    <source>
        <dbReference type="ARBA" id="ARBA00022676"/>
    </source>
</evidence>
<dbReference type="AlphaFoldDB" id="A0AAF0ZWN5"/>
<evidence type="ECO:0000313" key="7">
    <source>
        <dbReference type="EMBL" id="WMV51694.1"/>
    </source>
</evidence>
<keyword evidence="6" id="KW-0472">Membrane</keyword>
<feature type="region of interest" description="Disordered" evidence="5">
    <location>
        <begin position="132"/>
        <end position="184"/>
    </location>
</feature>
<dbReference type="Proteomes" id="UP001234989">
    <property type="component" value="Chromosome 10"/>
</dbReference>
<comment type="similarity">
    <text evidence="2">Belongs to the glycosyltransferase 8 family.</text>
</comment>
<keyword evidence="6" id="KW-0812">Transmembrane</keyword>
<dbReference type="CDD" id="cd06429">
    <property type="entry name" value="GT8_like_1"/>
    <property type="match status" value="1"/>
</dbReference>
<dbReference type="InterPro" id="IPR029993">
    <property type="entry name" value="GAUT"/>
</dbReference>
<dbReference type="PANTHER" id="PTHR32116:SF12">
    <property type="entry name" value="GALACTURONOSYLTRANSFERASE 7-RELATED"/>
    <property type="match status" value="1"/>
</dbReference>
<dbReference type="Gene3D" id="3.90.550.10">
    <property type="entry name" value="Spore Coat Polysaccharide Biosynthesis Protein SpsA, Chain A"/>
    <property type="match status" value="1"/>
</dbReference>